<dbReference type="OrthoDB" id="9812274at2"/>
<gene>
    <name evidence="6" type="ORF">LCR_09820</name>
</gene>
<feature type="transmembrane region" description="Helical" evidence="4">
    <location>
        <begin position="20"/>
        <end position="40"/>
    </location>
</feature>
<proteinExistence type="predicted"/>
<evidence type="ECO:0000256" key="2">
    <source>
        <dbReference type="ARBA" id="ARBA00022679"/>
    </source>
</evidence>
<dbReference type="InterPro" id="IPR002123">
    <property type="entry name" value="Plipid/glycerol_acylTrfase"/>
</dbReference>
<keyword evidence="4" id="KW-0812">Transmembrane</keyword>
<evidence type="ECO:0000313" key="6">
    <source>
        <dbReference type="EMBL" id="KXU81965.1"/>
    </source>
</evidence>
<dbReference type="Proteomes" id="UP000078435">
    <property type="component" value="Unassembled WGS sequence"/>
</dbReference>
<evidence type="ECO:0000256" key="4">
    <source>
        <dbReference type="SAM" id="Phobius"/>
    </source>
</evidence>
<name>A0A175VMI9_AEREN</name>
<evidence type="ECO:0000313" key="7">
    <source>
        <dbReference type="Proteomes" id="UP000078435"/>
    </source>
</evidence>
<evidence type="ECO:0000256" key="1">
    <source>
        <dbReference type="ARBA" id="ARBA00005189"/>
    </source>
</evidence>
<evidence type="ECO:0000259" key="5">
    <source>
        <dbReference type="SMART" id="SM00563"/>
    </source>
</evidence>
<sequence>MAAKLNQLWRLFGTMLGFTLFGLGCLLLTLFWFPLLWLFVRGDMQRHLAQTTIRVTFRLFIKILKLLGVLDYRFHHIPQQLNGVLVLANHPSLLDYVLLAAHMPECDCIVKEALWHNPFVAGIVRAAGYIPNVAAEKLLPLCSERLQQGGVLLIFPEGTRTTPGQPLQLQRGAAHLAVRCNARLQPVRIHCSAPFLTKQHPWFRVPAHKPVFTVEFLPQCQVQEMLPQEETPSLAARHLTHYFKRVLSPTQPAPRWTQDARHLN</sequence>
<dbReference type="AlphaFoldDB" id="A0A175VMI9"/>
<dbReference type="PROSITE" id="PS51257">
    <property type="entry name" value="PROKAR_LIPOPROTEIN"/>
    <property type="match status" value="1"/>
</dbReference>
<dbReference type="EMBL" id="JMGO02000002">
    <property type="protein sequence ID" value="KXU81965.1"/>
    <property type="molecule type" value="Genomic_DNA"/>
</dbReference>
<dbReference type="GO" id="GO:0006654">
    <property type="term" value="P:phosphatidic acid biosynthetic process"/>
    <property type="evidence" value="ECO:0007669"/>
    <property type="project" value="TreeGrafter"/>
</dbReference>
<dbReference type="PANTHER" id="PTHR10434">
    <property type="entry name" value="1-ACYL-SN-GLYCEROL-3-PHOSPHATE ACYLTRANSFERASE"/>
    <property type="match status" value="1"/>
</dbReference>
<feature type="domain" description="Phospholipid/glycerol acyltransferase" evidence="5">
    <location>
        <begin position="84"/>
        <end position="192"/>
    </location>
</feature>
<dbReference type="CDD" id="cd07989">
    <property type="entry name" value="LPLAT_AGPAT-like"/>
    <property type="match status" value="1"/>
</dbReference>
<dbReference type="PANTHER" id="PTHR10434:SF66">
    <property type="entry name" value="PHOSPHOLIPID_GLYCEROL ACYLTRANSFERASE DOMAIN-CONTAINING PROTEIN"/>
    <property type="match status" value="1"/>
</dbReference>
<organism evidence="6 7">
    <name type="scientific">Aeromonas enteropelogenes</name>
    <name type="common">Aeromonas trota</name>
    <dbReference type="NCBI Taxonomy" id="29489"/>
    <lineage>
        <taxon>Bacteria</taxon>
        <taxon>Pseudomonadati</taxon>
        <taxon>Pseudomonadota</taxon>
        <taxon>Gammaproteobacteria</taxon>
        <taxon>Aeromonadales</taxon>
        <taxon>Aeromonadaceae</taxon>
        <taxon>Aeromonas</taxon>
    </lineage>
</organism>
<comment type="pathway">
    <text evidence="1">Lipid metabolism.</text>
</comment>
<keyword evidence="2 6" id="KW-0808">Transferase</keyword>
<dbReference type="GO" id="GO:0003841">
    <property type="term" value="F:1-acylglycerol-3-phosphate O-acyltransferase activity"/>
    <property type="evidence" value="ECO:0007669"/>
    <property type="project" value="TreeGrafter"/>
</dbReference>
<keyword evidence="3 6" id="KW-0012">Acyltransferase</keyword>
<protein>
    <submittedName>
        <fullName evidence="6">Acyl-phosphate glycerol 3-phosphate acyltransferase</fullName>
    </submittedName>
</protein>
<keyword evidence="4" id="KW-0472">Membrane</keyword>
<comment type="caution">
    <text evidence="6">The sequence shown here is derived from an EMBL/GenBank/DDBJ whole genome shotgun (WGS) entry which is preliminary data.</text>
</comment>
<evidence type="ECO:0000256" key="3">
    <source>
        <dbReference type="ARBA" id="ARBA00023315"/>
    </source>
</evidence>
<dbReference type="SUPFAM" id="SSF69593">
    <property type="entry name" value="Glycerol-3-phosphate (1)-acyltransferase"/>
    <property type="match status" value="1"/>
</dbReference>
<keyword evidence="4" id="KW-1133">Transmembrane helix</keyword>
<accession>A0A175VMI9</accession>
<dbReference type="SMART" id="SM00563">
    <property type="entry name" value="PlsC"/>
    <property type="match status" value="1"/>
</dbReference>
<reference evidence="6 7" key="1">
    <citation type="submission" date="2016-02" db="EMBL/GenBank/DDBJ databases">
        <title>Draft genome sequence of Aeromonas trota strain 1999lcr isolated from cerebrospinal fluid (CSF).</title>
        <authorList>
            <person name="Dallagassa C.B."/>
            <person name="Prediger K.C."/>
            <person name="Weiss V.A."/>
            <person name="Assis F.E."/>
            <person name="Baura V."/>
            <person name="Cruz L.M."/>
            <person name="Souza E.M."/>
            <person name="Pedrosa F.O."/>
            <person name="Fadel-Picheth C.M."/>
        </authorList>
    </citation>
    <scope>NUCLEOTIDE SEQUENCE [LARGE SCALE GENOMIC DNA]</scope>
    <source>
        <strain evidence="6 7">1999lcr</strain>
    </source>
</reference>
<dbReference type="RefSeq" id="WP_026457249.1">
    <property type="nucleotide sequence ID" value="NZ_JBKATZ010000011.1"/>
</dbReference>
<dbReference type="Pfam" id="PF01553">
    <property type="entry name" value="Acyltransferase"/>
    <property type="match status" value="1"/>
</dbReference>